<keyword evidence="1" id="KW-0472">Membrane</keyword>
<gene>
    <name evidence="2" type="ORF">ETD86_29945</name>
</gene>
<feature type="transmembrane region" description="Helical" evidence="1">
    <location>
        <begin position="12"/>
        <end position="29"/>
    </location>
</feature>
<name>A0A5S4FUD7_9ACTN</name>
<evidence type="ECO:0000256" key="1">
    <source>
        <dbReference type="SAM" id="Phobius"/>
    </source>
</evidence>
<evidence type="ECO:0000313" key="3">
    <source>
        <dbReference type="Proteomes" id="UP000309128"/>
    </source>
</evidence>
<keyword evidence="1" id="KW-0812">Transmembrane</keyword>
<proteinExistence type="predicted"/>
<reference evidence="2 3" key="1">
    <citation type="submission" date="2019-05" db="EMBL/GenBank/DDBJ databases">
        <title>Draft genome sequence of Nonomuraea turkmeniaca DSM 43926.</title>
        <authorList>
            <person name="Saricaoglu S."/>
            <person name="Isik K."/>
        </authorList>
    </citation>
    <scope>NUCLEOTIDE SEQUENCE [LARGE SCALE GENOMIC DNA]</scope>
    <source>
        <strain evidence="2 3">DSM 43926</strain>
    </source>
</reference>
<keyword evidence="1" id="KW-1133">Transmembrane helix</keyword>
<keyword evidence="3" id="KW-1185">Reference proteome</keyword>
<feature type="transmembrane region" description="Helical" evidence="1">
    <location>
        <begin position="35"/>
        <end position="55"/>
    </location>
</feature>
<comment type="caution">
    <text evidence="2">The sequence shown here is derived from an EMBL/GenBank/DDBJ whole genome shotgun (WGS) entry which is preliminary data.</text>
</comment>
<evidence type="ECO:0000313" key="2">
    <source>
        <dbReference type="EMBL" id="TMR13790.1"/>
    </source>
</evidence>
<protein>
    <submittedName>
        <fullName evidence="2">Uncharacterized protein</fullName>
    </submittedName>
</protein>
<dbReference type="RefSeq" id="WP_138669678.1">
    <property type="nucleotide sequence ID" value="NZ_VCKY01000117.1"/>
</dbReference>
<organism evidence="2 3">
    <name type="scientific">Nonomuraea turkmeniaca</name>
    <dbReference type="NCBI Taxonomy" id="103838"/>
    <lineage>
        <taxon>Bacteria</taxon>
        <taxon>Bacillati</taxon>
        <taxon>Actinomycetota</taxon>
        <taxon>Actinomycetes</taxon>
        <taxon>Streptosporangiales</taxon>
        <taxon>Streptosporangiaceae</taxon>
        <taxon>Nonomuraea</taxon>
    </lineage>
</organism>
<dbReference type="EMBL" id="VCKY01000117">
    <property type="protein sequence ID" value="TMR13790.1"/>
    <property type="molecule type" value="Genomic_DNA"/>
</dbReference>
<sequence length="117" mass="12861">MLNTPLFDRFIRVYLGVAATLLPLMWAAHIWPKNVLALMTSMVAGWSLGLAFVIVQSTWRKSGAGTPQTLRGDAQLRGNTITITWNNVLSTMNADDADRLAEHLRNLAADARKARAA</sequence>
<dbReference type="AlphaFoldDB" id="A0A5S4FUD7"/>
<dbReference type="Proteomes" id="UP000309128">
    <property type="component" value="Unassembled WGS sequence"/>
</dbReference>
<accession>A0A5S4FUD7</accession>